<sequence length="51" mass="5607">MAARGQERGHRSSSGLFLSRNHTGYRDYTLSPPAQAGIRIHLSPGLWISCP</sequence>
<accession>A6IBV7</accession>
<evidence type="ECO:0000313" key="1">
    <source>
        <dbReference type="EMBL" id="EDM09890.1"/>
    </source>
</evidence>
<dbReference type="AlphaFoldDB" id="A6IBV7"/>
<protein>
    <submittedName>
        <fullName evidence="1">RCG46001</fullName>
    </submittedName>
</protein>
<dbReference type="Proteomes" id="UP000234681">
    <property type="component" value="Chromosome 13"/>
</dbReference>
<organism evidence="1 2">
    <name type="scientific">Rattus norvegicus</name>
    <name type="common">Rat</name>
    <dbReference type="NCBI Taxonomy" id="10116"/>
    <lineage>
        <taxon>Eukaryota</taxon>
        <taxon>Metazoa</taxon>
        <taxon>Chordata</taxon>
        <taxon>Craniata</taxon>
        <taxon>Vertebrata</taxon>
        <taxon>Euteleostomi</taxon>
        <taxon>Mammalia</taxon>
        <taxon>Eutheria</taxon>
        <taxon>Euarchontoglires</taxon>
        <taxon>Glires</taxon>
        <taxon>Rodentia</taxon>
        <taxon>Myomorpha</taxon>
        <taxon>Muroidea</taxon>
        <taxon>Muridae</taxon>
        <taxon>Murinae</taxon>
        <taxon>Rattus</taxon>
    </lineage>
</organism>
<gene>
    <name evidence="1" type="ORF">rCG_46001</name>
</gene>
<dbReference type="EMBL" id="CH473958">
    <property type="protein sequence ID" value="EDM09890.1"/>
    <property type="molecule type" value="Genomic_DNA"/>
</dbReference>
<name>A6IBV7_RAT</name>
<proteinExistence type="predicted"/>
<evidence type="ECO:0000313" key="2">
    <source>
        <dbReference type="Proteomes" id="UP000234681"/>
    </source>
</evidence>
<reference evidence="1 2" key="1">
    <citation type="submission" date="2005-09" db="EMBL/GenBank/DDBJ databases">
        <authorList>
            <person name="Mural R.J."/>
            <person name="Li P.W."/>
            <person name="Adams M.D."/>
            <person name="Amanatides P.G."/>
            <person name="Baden-Tillson H."/>
            <person name="Barnstead M."/>
            <person name="Chin S.H."/>
            <person name="Dew I."/>
            <person name="Evans C.A."/>
            <person name="Ferriera S."/>
            <person name="Flanigan M."/>
            <person name="Fosler C."/>
            <person name="Glodek A."/>
            <person name="Gu Z."/>
            <person name="Holt R.A."/>
            <person name="Jennings D."/>
            <person name="Kraft C.L."/>
            <person name="Lu F."/>
            <person name="Nguyen T."/>
            <person name="Nusskern D.R."/>
            <person name="Pfannkoch C.M."/>
            <person name="Sitter C."/>
            <person name="Sutton G.G."/>
            <person name="Venter J.C."/>
            <person name="Wang Z."/>
            <person name="Woodage T."/>
            <person name="Zheng X.H."/>
            <person name="Zhong F."/>
        </authorList>
    </citation>
    <scope>NUCLEOTIDE SEQUENCE [LARGE SCALE GENOMIC DNA]</scope>
    <source>
        <strain>BN</strain>
        <strain evidence="2">Sprague-Dawley</strain>
    </source>
</reference>